<dbReference type="EMBL" id="CP118605">
    <property type="protein sequence ID" value="WGL15744.1"/>
    <property type="molecule type" value="Genomic_DNA"/>
</dbReference>
<dbReference type="Proteomes" id="UP001236500">
    <property type="component" value="Chromosome"/>
</dbReference>
<accession>A0ABY8NBF9</accession>
<evidence type="ECO:0000256" key="2">
    <source>
        <dbReference type="ARBA" id="ARBA00023180"/>
    </source>
</evidence>
<evidence type="ECO:0000313" key="6">
    <source>
        <dbReference type="Proteomes" id="UP001236500"/>
    </source>
</evidence>
<feature type="domain" description="Sulfotransferase" evidence="4">
    <location>
        <begin position="4"/>
        <end position="183"/>
    </location>
</feature>
<feature type="region of interest" description="Disordered" evidence="3">
    <location>
        <begin position="285"/>
        <end position="307"/>
    </location>
</feature>
<organism evidence="5 6">
    <name type="scientific">Microbulbifer bruguierae</name>
    <dbReference type="NCBI Taxonomy" id="3029061"/>
    <lineage>
        <taxon>Bacteria</taxon>
        <taxon>Pseudomonadati</taxon>
        <taxon>Pseudomonadota</taxon>
        <taxon>Gammaproteobacteria</taxon>
        <taxon>Cellvibrionales</taxon>
        <taxon>Microbulbiferaceae</taxon>
        <taxon>Microbulbifer</taxon>
    </lineage>
</organism>
<keyword evidence="2" id="KW-0325">Glycoprotein</keyword>
<feature type="compositionally biased region" description="Polar residues" evidence="3">
    <location>
        <begin position="292"/>
        <end position="307"/>
    </location>
</feature>
<dbReference type="InterPro" id="IPR037359">
    <property type="entry name" value="NST/OST"/>
</dbReference>
<evidence type="ECO:0000256" key="1">
    <source>
        <dbReference type="ARBA" id="ARBA00022679"/>
    </source>
</evidence>
<evidence type="ECO:0000313" key="5">
    <source>
        <dbReference type="EMBL" id="WGL15744.1"/>
    </source>
</evidence>
<dbReference type="Gene3D" id="3.40.50.300">
    <property type="entry name" value="P-loop containing nucleotide triphosphate hydrolases"/>
    <property type="match status" value="1"/>
</dbReference>
<reference evidence="5 6" key="1">
    <citation type="submission" date="2023-02" db="EMBL/GenBank/DDBJ databases">
        <title>Description and genomic characterization of Microbulbifer bruguierae sp. nov., isolated from the sediment of mangrove plant Bruguiera sexangula.</title>
        <authorList>
            <person name="Long M."/>
        </authorList>
    </citation>
    <scope>NUCLEOTIDE SEQUENCE [LARGE SCALE GENOMIC DNA]</scope>
    <source>
        <strain evidence="5 6">H12</strain>
    </source>
</reference>
<dbReference type="PANTHER" id="PTHR10605:SF56">
    <property type="entry name" value="BIFUNCTIONAL HEPARAN SULFATE N-DEACETYLASE_N-SULFOTRANSFERASE"/>
    <property type="match status" value="1"/>
</dbReference>
<evidence type="ECO:0000259" key="4">
    <source>
        <dbReference type="Pfam" id="PF00685"/>
    </source>
</evidence>
<dbReference type="Pfam" id="PF00685">
    <property type="entry name" value="Sulfotransfer_1"/>
    <property type="match status" value="1"/>
</dbReference>
<dbReference type="InterPro" id="IPR027417">
    <property type="entry name" value="P-loop_NTPase"/>
</dbReference>
<sequence length="307" mass="36103">MLLPNLFLIGTQKGGSTSLFTYLEQHPEINSYGNLKEANVFNANSEKGARERLAALPVTGQDCQYRLDGSVNYSRYPRISSCAENIHAICRGAEVRFIYILRNPIDRLLSNYFWNVNHFGETRSIEQAVEMEAQYIDTGRYDFQIQQYLQYFDRSQFYFLRFDDFARDPRSEVKKIFAWLKLEPLIDLEVRKQRGKTEREQIRKPRMALLNWIIWKFHPLRALINRVFPQKFIRQAAKWLTKAQPGESLREEYKQELLDQHFRDSICRTEKITGLDLSDWLHSGEKKHKKTNANSSGTDATLPEYSS</sequence>
<dbReference type="InterPro" id="IPR000863">
    <property type="entry name" value="Sulfotransferase_dom"/>
</dbReference>
<protein>
    <submittedName>
        <fullName evidence="5">Sulfotransferase</fullName>
    </submittedName>
</protein>
<name>A0ABY8NBF9_9GAMM</name>
<dbReference type="RefSeq" id="WP_280318810.1">
    <property type="nucleotide sequence ID" value="NZ_CP118605.1"/>
</dbReference>
<dbReference type="SUPFAM" id="SSF52540">
    <property type="entry name" value="P-loop containing nucleoside triphosphate hydrolases"/>
    <property type="match status" value="1"/>
</dbReference>
<keyword evidence="1" id="KW-0808">Transferase</keyword>
<dbReference type="PANTHER" id="PTHR10605">
    <property type="entry name" value="HEPARAN SULFATE SULFOTRANSFERASE"/>
    <property type="match status" value="1"/>
</dbReference>
<keyword evidence="6" id="KW-1185">Reference proteome</keyword>
<gene>
    <name evidence="5" type="ORF">PVT68_13310</name>
</gene>
<proteinExistence type="predicted"/>
<evidence type="ECO:0000256" key="3">
    <source>
        <dbReference type="SAM" id="MobiDB-lite"/>
    </source>
</evidence>